<name>A0A918X2K3_9ACTN</name>
<proteinExistence type="predicted"/>
<dbReference type="EMBL" id="BMVC01000012">
    <property type="protein sequence ID" value="GHD05974.1"/>
    <property type="molecule type" value="Genomic_DNA"/>
</dbReference>
<sequence length="134" mass="13723">MSGTRRGPGGECRRGPFVVGRGVWGPAGAGGCGQGAEPGRARIGRAAPLPARSAPGGGGPAAQGGLAEVGGAPPKGAGEERRLFRTTELFRGHTTATHRIGPNNHTAHQPLRIAACLASRARRSHTSHGWRVWS</sequence>
<reference evidence="2" key="1">
    <citation type="journal article" date="2014" name="Int. J. Syst. Evol. Microbiol.">
        <title>Complete genome sequence of Corynebacterium casei LMG S-19264T (=DSM 44701T), isolated from a smear-ripened cheese.</title>
        <authorList>
            <consortium name="US DOE Joint Genome Institute (JGI-PGF)"/>
            <person name="Walter F."/>
            <person name="Albersmeier A."/>
            <person name="Kalinowski J."/>
            <person name="Ruckert C."/>
        </authorList>
    </citation>
    <scope>NUCLEOTIDE SEQUENCE</scope>
    <source>
        <strain evidence="2">JCM 4637</strain>
    </source>
</reference>
<dbReference type="Proteomes" id="UP000638353">
    <property type="component" value="Unassembled WGS sequence"/>
</dbReference>
<accession>A0A918X2K3</accession>
<evidence type="ECO:0000256" key="1">
    <source>
        <dbReference type="SAM" id="MobiDB-lite"/>
    </source>
</evidence>
<feature type="compositionally biased region" description="Low complexity" evidence="1">
    <location>
        <begin position="44"/>
        <end position="54"/>
    </location>
</feature>
<dbReference type="PROSITE" id="PS51257">
    <property type="entry name" value="PROKAR_LIPOPROTEIN"/>
    <property type="match status" value="1"/>
</dbReference>
<gene>
    <name evidence="2" type="ORF">GCM10010334_57280</name>
</gene>
<feature type="compositionally biased region" description="Gly residues" evidence="1">
    <location>
        <begin position="24"/>
        <end position="36"/>
    </location>
</feature>
<protein>
    <submittedName>
        <fullName evidence="2">Uncharacterized protein</fullName>
    </submittedName>
</protein>
<reference evidence="2" key="2">
    <citation type="submission" date="2020-09" db="EMBL/GenBank/DDBJ databases">
        <authorList>
            <person name="Sun Q."/>
            <person name="Ohkuma M."/>
        </authorList>
    </citation>
    <scope>NUCLEOTIDE SEQUENCE</scope>
    <source>
        <strain evidence="2">JCM 4637</strain>
    </source>
</reference>
<feature type="region of interest" description="Disordered" evidence="1">
    <location>
        <begin position="24"/>
        <end position="81"/>
    </location>
</feature>
<evidence type="ECO:0000313" key="2">
    <source>
        <dbReference type="EMBL" id="GHD05974.1"/>
    </source>
</evidence>
<organism evidence="2 3">
    <name type="scientific">Streptomyces finlayi</name>
    <dbReference type="NCBI Taxonomy" id="67296"/>
    <lineage>
        <taxon>Bacteria</taxon>
        <taxon>Bacillati</taxon>
        <taxon>Actinomycetota</taxon>
        <taxon>Actinomycetes</taxon>
        <taxon>Kitasatosporales</taxon>
        <taxon>Streptomycetaceae</taxon>
        <taxon>Streptomyces</taxon>
    </lineage>
</organism>
<evidence type="ECO:0000313" key="3">
    <source>
        <dbReference type="Proteomes" id="UP000638353"/>
    </source>
</evidence>
<dbReference type="AlphaFoldDB" id="A0A918X2K3"/>
<comment type="caution">
    <text evidence="2">The sequence shown here is derived from an EMBL/GenBank/DDBJ whole genome shotgun (WGS) entry which is preliminary data.</text>
</comment>